<reference evidence="1 2" key="1">
    <citation type="journal article" date="2022" name="Front. Microbiol.">
        <title>High genomic differentiation and limited gene flow indicate recent cryptic speciation within the genus Laspinema (cyanobacteria).</title>
        <authorList>
            <person name="Stanojkovic A."/>
            <person name="Skoupy S."/>
            <person name="Skaloud P."/>
            <person name="Dvorak P."/>
        </authorList>
    </citation>
    <scope>NUCLEOTIDE SEQUENCE [LARGE SCALE GENOMIC DNA]</scope>
    <source>
        <strain evidence="1 2">D2a</strain>
    </source>
</reference>
<evidence type="ECO:0000313" key="1">
    <source>
        <dbReference type="EMBL" id="MCT7967191.1"/>
    </source>
</evidence>
<dbReference type="RefSeq" id="WP_368006789.1">
    <property type="nucleotide sequence ID" value="NZ_JAMXFF010000017.1"/>
</dbReference>
<protein>
    <submittedName>
        <fullName evidence="1">Uncharacterized protein</fullName>
    </submittedName>
</protein>
<organism evidence="1 2">
    <name type="scientific">Laspinema palackyanum D2a</name>
    <dbReference type="NCBI Taxonomy" id="2953684"/>
    <lineage>
        <taxon>Bacteria</taxon>
        <taxon>Bacillati</taxon>
        <taxon>Cyanobacteriota</taxon>
        <taxon>Cyanophyceae</taxon>
        <taxon>Oscillatoriophycideae</taxon>
        <taxon>Oscillatoriales</taxon>
        <taxon>Laspinemataceae</taxon>
        <taxon>Laspinema</taxon>
        <taxon>Laspinema palackyanum</taxon>
    </lineage>
</organism>
<comment type="caution">
    <text evidence="1">The sequence shown here is derived from an EMBL/GenBank/DDBJ whole genome shotgun (WGS) entry which is preliminary data.</text>
</comment>
<sequence length="69" mass="7489">MSILKFFMGFGDSSGHLLQNIQKKPWIKTGINILSPGRAIATFLRICPDTGANATKLNLDPSQDNGQIS</sequence>
<name>A0ABT2MUL0_9CYAN</name>
<dbReference type="EMBL" id="JAMXFF010000017">
    <property type="protein sequence ID" value="MCT7967191.1"/>
    <property type="molecule type" value="Genomic_DNA"/>
</dbReference>
<accession>A0ABT2MUL0</accession>
<dbReference type="Proteomes" id="UP001525890">
    <property type="component" value="Unassembled WGS sequence"/>
</dbReference>
<proteinExistence type="predicted"/>
<keyword evidence="2" id="KW-1185">Reference proteome</keyword>
<gene>
    <name evidence="1" type="ORF">NG799_12675</name>
</gene>
<evidence type="ECO:0000313" key="2">
    <source>
        <dbReference type="Proteomes" id="UP001525890"/>
    </source>
</evidence>